<dbReference type="RefSeq" id="WP_073021804.1">
    <property type="nucleotide sequence ID" value="NZ_FQWF01000016.1"/>
</dbReference>
<accession>A0A1M5QCH9</accession>
<name>A0A1M5QCH9_9FLAO</name>
<dbReference type="SUPFAM" id="SSF49464">
    <property type="entry name" value="Carboxypeptidase regulatory domain-like"/>
    <property type="match status" value="1"/>
</dbReference>
<dbReference type="Proteomes" id="UP000184020">
    <property type="component" value="Unassembled WGS sequence"/>
</dbReference>
<dbReference type="AlphaFoldDB" id="A0A1M5QCH9"/>
<protein>
    <recommendedName>
        <fullName evidence="3">CarboxypepD_reg-like domain-containing protein</fullName>
    </recommendedName>
</protein>
<evidence type="ECO:0000313" key="1">
    <source>
        <dbReference type="EMBL" id="SHH11845.1"/>
    </source>
</evidence>
<keyword evidence="2" id="KW-1185">Reference proteome</keyword>
<dbReference type="OrthoDB" id="1682379at2"/>
<reference evidence="2" key="1">
    <citation type="submission" date="2016-11" db="EMBL/GenBank/DDBJ databases">
        <authorList>
            <person name="Varghese N."/>
            <person name="Submissions S."/>
        </authorList>
    </citation>
    <scope>NUCLEOTIDE SEQUENCE [LARGE SCALE GENOMIC DNA]</scope>
    <source>
        <strain evidence="2">DSM 17659</strain>
    </source>
</reference>
<dbReference type="InterPro" id="IPR008969">
    <property type="entry name" value="CarboxyPept-like_regulatory"/>
</dbReference>
<gene>
    <name evidence="1" type="ORF">SAMN05444372_1163</name>
</gene>
<dbReference type="SUPFAM" id="SSF56935">
    <property type="entry name" value="Porins"/>
    <property type="match status" value="1"/>
</dbReference>
<dbReference type="EMBL" id="FQWF01000016">
    <property type="protein sequence ID" value="SHH11845.1"/>
    <property type="molecule type" value="Genomic_DNA"/>
</dbReference>
<proteinExistence type="predicted"/>
<evidence type="ECO:0008006" key="3">
    <source>
        <dbReference type="Google" id="ProtNLM"/>
    </source>
</evidence>
<dbReference type="STRING" id="229205.SAMN05444372_1163"/>
<organism evidence="1 2">
    <name type="scientific">Flavobacterium micromati</name>
    <dbReference type="NCBI Taxonomy" id="229205"/>
    <lineage>
        <taxon>Bacteria</taxon>
        <taxon>Pseudomonadati</taxon>
        <taxon>Bacteroidota</taxon>
        <taxon>Flavobacteriia</taxon>
        <taxon>Flavobacteriales</taxon>
        <taxon>Flavobacteriaceae</taxon>
        <taxon>Flavobacterium</taxon>
    </lineage>
</organism>
<evidence type="ECO:0000313" key="2">
    <source>
        <dbReference type="Proteomes" id="UP000184020"/>
    </source>
</evidence>
<dbReference type="Gene3D" id="2.60.40.1120">
    <property type="entry name" value="Carboxypeptidase-like, regulatory domain"/>
    <property type="match status" value="1"/>
</dbReference>
<sequence>MNSNKIIFLIVFTLISLDTYSQTTIKGRAKDENNSSLAGVNVILYENSIIIEYTKSDSIGNFQLEKQLLEGIYLVEGRKFGYKKFNQNIVVGTDTKQLISLEIVLNGSEIIELKEVQIVSKPPIIVKKDTIIYNIDKLKDVYDNNLEQVLAKIQGFKIQANGEIEVNGKIIRKVIIDGKEVSDLGSALLTQTLSPNDIKEIEVRFDEKNNKLKESLLDDGKFAVLDIKLKEDLNKSFFGNIQGNFGYQNNEKFGGYSNLFSLNKKVNIQASGENTNFGNNKISLAQIRNIGEEANAKIMSLPIDYNEVKKRKGLSDELYGFNNFTQNDNSILGISINYVIDEKTDLFIGSFNNYHFMKNQSFTNQFYINDLINNIDLNNTQKEYNSKNKIQLKHTSDKIKLKTDLNYIWFENNLDNLNRSQNQNDFQNKHNSNSMFFNNSLEYVFSKKTGLISNISFSDENYVLNNNLQTDNLNVANFLGSSILQSLFSFNQINSNTERNFVSELKINQKSNFGNHFFGYKYMSNSLQNEKKSSNSTDLNFDFLNPRQKLSYNTNSLLYNYQNSIGLFILNANMELSKIEIPDVITKPSYFQYNVNIIFSPNESSNFTLIASNNVGKFPLEKTLNGLYLSNFQTIFEPSLGLTPTNNEIYSIAYFKIFKEFKVEITSAILHGKARNLDNQSFLNDIILQQANQLDNSYTAFSTTFVKNFKKLPFKITFEPEILNNKSNFIFENIIRENFSERYLLGLKIDSKLKGNFDFNYFSKYSHFIFKNDLSDFKNNLEFISNSITLKSNFFNKSLIVMSTYRNVYFFSNKDNFSNLDFSVSKRTNKINFSLMLSNLFNANQFITKDFNQVIFTENENAVFSRFINFGIEYKFK</sequence>